<feature type="region of interest" description="Disordered" evidence="1">
    <location>
        <begin position="344"/>
        <end position="416"/>
    </location>
</feature>
<protein>
    <submittedName>
        <fullName evidence="3">Uncharacterized protein</fullName>
    </submittedName>
</protein>
<evidence type="ECO:0000256" key="1">
    <source>
        <dbReference type="SAM" id="MobiDB-lite"/>
    </source>
</evidence>
<sequence>MMVRELILVAFFGLVPANGSIVVHSAIEPGTYESVAAVDNLTKILVVIEPDMMTSLHFFLSGMTLPTSVGPHMLEPDGAGCLVFSKKKLFERRLLTRSFEKLEETRPDIFASLLDWRDMKVCQTTSGTLTLLVFEGEALVLRKADVVLPGGSTHDHGQGTERARHQETAGGDPSSPMDTQSYQGTPEPVERTTAAEPHTRQPQPSMAGSQREAPRAKIPPSGVYENDEPIPGFEKVKMTLVKESLTCWFEFHYAWSQNPRKVGPCKMAVSLHSWCLVFDSDDASSRTKVTWAFNRLSDDLARQNHGRISSSLFKVCFATPMQTELVIGVKRYAMKLKPPLATATLQFSNSPDSPAEGSETISGRRWAGGGQYDAHSIATGVPGRKRAATESSPSGPLKQSRRQPKSRVEPKLAARPPPPGVYHNVFPILNFTEVEMNLTTDLECQFKFWIPGLATPVSVGPHRIVASLLDDCYKFDHRDNVALGRTTWAFRHLSDELALRRLPGVSSVDLEVCTSPLLQVDLVIKKRRYPMRFGEATRLVLTGSKTALKSFLQNRGHQSDYGKDLPLFAGANDWPLEELMQGSQASYLPDDMLNEVVNNDLSWSPSDLSAGFFDLIENVGGTEAGASTRALGAFGEEMLHRPAGYQAFGN</sequence>
<dbReference type="AlphaFoldDB" id="A0A7J6P763"/>
<accession>A0A7J6P763</accession>
<reference evidence="3 4" key="1">
    <citation type="submission" date="2020-04" db="EMBL/GenBank/DDBJ databases">
        <title>Perkinsus olseni comparative genomics.</title>
        <authorList>
            <person name="Bogema D.R."/>
        </authorList>
    </citation>
    <scope>NUCLEOTIDE SEQUENCE [LARGE SCALE GENOMIC DNA]</scope>
    <source>
        <strain evidence="3">00978-12</strain>
    </source>
</reference>
<evidence type="ECO:0000256" key="2">
    <source>
        <dbReference type="SAM" id="SignalP"/>
    </source>
</evidence>
<proteinExistence type="predicted"/>
<keyword evidence="2" id="KW-0732">Signal</keyword>
<dbReference type="EMBL" id="JABANP010000069">
    <property type="protein sequence ID" value="KAF4691892.1"/>
    <property type="molecule type" value="Genomic_DNA"/>
</dbReference>
<evidence type="ECO:0000313" key="4">
    <source>
        <dbReference type="Proteomes" id="UP000541610"/>
    </source>
</evidence>
<feature type="chain" id="PRO_5029646277" evidence="2">
    <location>
        <begin position="18"/>
        <end position="650"/>
    </location>
</feature>
<feature type="compositionally biased region" description="Basic and acidic residues" evidence="1">
    <location>
        <begin position="153"/>
        <end position="167"/>
    </location>
</feature>
<gene>
    <name evidence="3" type="ORF">FOZ60_014532</name>
</gene>
<feature type="region of interest" description="Disordered" evidence="1">
    <location>
        <begin position="149"/>
        <end position="228"/>
    </location>
</feature>
<evidence type="ECO:0000313" key="3">
    <source>
        <dbReference type="EMBL" id="KAF4691892.1"/>
    </source>
</evidence>
<name>A0A7J6P763_PEROL</name>
<comment type="caution">
    <text evidence="3">The sequence shown here is derived from an EMBL/GenBank/DDBJ whole genome shotgun (WGS) entry which is preliminary data.</text>
</comment>
<feature type="signal peptide" evidence="2">
    <location>
        <begin position="1"/>
        <end position="17"/>
    </location>
</feature>
<dbReference type="Proteomes" id="UP000541610">
    <property type="component" value="Unassembled WGS sequence"/>
</dbReference>
<organism evidence="3 4">
    <name type="scientific">Perkinsus olseni</name>
    <name type="common">Perkinsus atlanticus</name>
    <dbReference type="NCBI Taxonomy" id="32597"/>
    <lineage>
        <taxon>Eukaryota</taxon>
        <taxon>Sar</taxon>
        <taxon>Alveolata</taxon>
        <taxon>Perkinsozoa</taxon>
        <taxon>Perkinsea</taxon>
        <taxon>Perkinsida</taxon>
        <taxon>Perkinsidae</taxon>
        <taxon>Perkinsus</taxon>
    </lineage>
</organism>